<keyword evidence="1" id="KW-0472">Membrane</keyword>
<evidence type="ECO:0000313" key="2">
    <source>
        <dbReference type="EMBL" id="JAG91965.1"/>
    </source>
</evidence>
<reference evidence="2" key="1">
    <citation type="journal article" date="2015" name="PLoS ONE">
        <title>An Insight into the Sialome of the Lone Star Tick, Amblyomma americanum, with a Glimpse on Its Time Dependent Gene Expression.</title>
        <authorList>
            <person name="Karim S."/>
            <person name="Ribeiro J.M."/>
        </authorList>
    </citation>
    <scope>NUCLEOTIDE SEQUENCE</scope>
    <source>
        <tissue evidence="2">Salivary gland</tissue>
    </source>
</reference>
<name>A0A0C9R4Q5_AMBAM</name>
<organism evidence="2">
    <name type="scientific">Amblyomma americanum</name>
    <name type="common">Lone star tick</name>
    <dbReference type="NCBI Taxonomy" id="6943"/>
    <lineage>
        <taxon>Eukaryota</taxon>
        <taxon>Metazoa</taxon>
        <taxon>Ecdysozoa</taxon>
        <taxon>Arthropoda</taxon>
        <taxon>Chelicerata</taxon>
        <taxon>Arachnida</taxon>
        <taxon>Acari</taxon>
        <taxon>Parasitiformes</taxon>
        <taxon>Ixodida</taxon>
        <taxon>Ixodoidea</taxon>
        <taxon>Ixodidae</taxon>
        <taxon>Amblyomminae</taxon>
        <taxon>Amblyomma</taxon>
    </lineage>
</organism>
<dbReference type="EMBL" id="GBZX01000775">
    <property type="protein sequence ID" value="JAG91965.1"/>
    <property type="molecule type" value="mRNA"/>
</dbReference>
<dbReference type="AlphaFoldDB" id="A0A0C9R4Q5"/>
<proteinExistence type="evidence at transcript level"/>
<feature type="transmembrane region" description="Helical" evidence="1">
    <location>
        <begin position="42"/>
        <end position="62"/>
    </location>
</feature>
<feature type="transmembrane region" description="Helical" evidence="1">
    <location>
        <begin position="12"/>
        <end position="36"/>
    </location>
</feature>
<feature type="non-terminal residue" evidence="2">
    <location>
        <position position="122"/>
    </location>
</feature>
<protein>
    <submittedName>
        <fullName evidence="2">Uncharacterized protein</fullName>
    </submittedName>
</protein>
<accession>A0A0C9R4Q5</accession>
<keyword evidence="1" id="KW-0812">Transmembrane</keyword>
<keyword evidence="1" id="KW-1133">Transmembrane helix</keyword>
<evidence type="ECO:0000256" key="1">
    <source>
        <dbReference type="SAM" id="Phobius"/>
    </source>
</evidence>
<feature type="transmembrane region" description="Helical" evidence="1">
    <location>
        <begin position="74"/>
        <end position="95"/>
    </location>
</feature>
<sequence>MHFLNLYVKFCYFINLFLSLPGFSDFTNFFGSFFFWLQLDFYHLWLFLLLNHLLFLFFWFLLKPFLRFLFGCGLYLFSFFNNRLFTAFWHIFVLFSDVLYFEGSPFRCSSAECVQNFCNFLC</sequence>